<feature type="signal peptide" evidence="1">
    <location>
        <begin position="1"/>
        <end position="19"/>
    </location>
</feature>
<reference evidence="2" key="1">
    <citation type="journal article" date="2016" name="Front. Microbiol.">
        <title>Genome Sequence of the Piezophilic, Mesophilic Sulfate-Reducing Bacterium Desulfovibrio indicus J2T.</title>
        <authorList>
            <person name="Cao J."/>
            <person name="Maignien L."/>
            <person name="Shao Z."/>
            <person name="Alain K."/>
            <person name="Jebbar M."/>
        </authorList>
    </citation>
    <scope>NUCLEOTIDE SEQUENCE</scope>
    <source>
        <strain evidence="2">DSM 16372</strain>
    </source>
</reference>
<comment type="caution">
    <text evidence="2">The sequence shown here is derived from an EMBL/GenBank/DDBJ whole genome shotgun (WGS) entry which is preliminary data.</text>
</comment>
<keyword evidence="1" id="KW-0732">Signal</keyword>
<evidence type="ECO:0000313" key="3">
    <source>
        <dbReference type="Proteomes" id="UP001055247"/>
    </source>
</evidence>
<dbReference type="EMBL" id="BPQO01000020">
    <property type="protein sequence ID" value="GJD90617.1"/>
    <property type="molecule type" value="Genomic_DNA"/>
</dbReference>
<organism evidence="2 3">
    <name type="scientific">Methylobacterium hispanicum</name>
    <dbReference type="NCBI Taxonomy" id="270350"/>
    <lineage>
        <taxon>Bacteria</taxon>
        <taxon>Pseudomonadati</taxon>
        <taxon>Pseudomonadota</taxon>
        <taxon>Alphaproteobacteria</taxon>
        <taxon>Hyphomicrobiales</taxon>
        <taxon>Methylobacteriaceae</taxon>
        <taxon>Methylobacterium</taxon>
    </lineage>
</organism>
<feature type="chain" id="PRO_5043808787" evidence="1">
    <location>
        <begin position="20"/>
        <end position="244"/>
    </location>
</feature>
<accession>A0AAV4ZR08</accession>
<dbReference type="AlphaFoldDB" id="A0AAV4ZR08"/>
<name>A0AAV4ZR08_9HYPH</name>
<keyword evidence="3" id="KW-1185">Reference proteome</keyword>
<proteinExistence type="predicted"/>
<sequence>MKHATIVLAAAIAATSAHAAGQQRGGPLRRTVCEGPFESGSGMAGSLVGDACALQADSDPERLVQSVCDQKALCRVEALVRPGSPAAIVKVLGVRQLAMAPAETSAYLEKVAGRLDGILAPQGAGCDNPQDTAQDRVSVQLNGLTGPAIQIYGRYCAVTSGSGDRVADAGFQAILRGNCAKVGVPDADLRTGRAGEKAEIVVSVPATGPTRIDGEALVRCPIRQAYTPRWWIDGNYTFRGRYPR</sequence>
<dbReference type="Proteomes" id="UP001055247">
    <property type="component" value="Unassembled WGS sequence"/>
</dbReference>
<gene>
    <name evidence="2" type="ORF">BHAOGJBA_4159</name>
</gene>
<reference evidence="2" key="2">
    <citation type="submission" date="2021-08" db="EMBL/GenBank/DDBJ databases">
        <authorList>
            <person name="Tani A."/>
            <person name="Ola A."/>
            <person name="Ogura Y."/>
            <person name="Katsura K."/>
            <person name="Hayashi T."/>
        </authorList>
    </citation>
    <scope>NUCLEOTIDE SEQUENCE</scope>
    <source>
        <strain evidence="2">DSM 16372</strain>
    </source>
</reference>
<evidence type="ECO:0000313" key="2">
    <source>
        <dbReference type="EMBL" id="GJD90617.1"/>
    </source>
</evidence>
<protein>
    <submittedName>
        <fullName evidence="2">Uncharacterized protein</fullName>
    </submittedName>
</protein>
<dbReference type="RefSeq" id="WP_238230735.1">
    <property type="nucleotide sequence ID" value="NZ_BPQO01000020.1"/>
</dbReference>
<evidence type="ECO:0000256" key="1">
    <source>
        <dbReference type="SAM" id="SignalP"/>
    </source>
</evidence>